<dbReference type="GO" id="GO:0004665">
    <property type="term" value="F:prephenate dehydrogenase (NADP+) activity"/>
    <property type="evidence" value="ECO:0007669"/>
    <property type="project" value="InterPro"/>
</dbReference>
<evidence type="ECO:0000256" key="9">
    <source>
        <dbReference type="ARBA" id="ARBA00049260"/>
    </source>
</evidence>
<protein>
    <recommendedName>
        <fullName evidence="3">prephenate dehydrogenase</fullName>
        <ecNumber evidence="3">1.3.1.12</ecNumber>
    </recommendedName>
</protein>
<dbReference type="Gene3D" id="1.10.3660.10">
    <property type="entry name" value="6-phosphogluconate dehydrogenase C-terminal like domain"/>
    <property type="match status" value="1"/>
</dbReference>
<feature type="coiled-coil region" evidence="10">
    <location>
        <begin position="239"/>
        <end position="266"/>
    </location>
</feature>
<keyword evidence="5" id="KW-0028">Amino-acid biosynthesis</keyword>
<dbReference type="GO" id="GO:0006571">
    <property type="term" value="P:tyrosine biosynthetic process"/>
    <property type="evidence" value="ECO:0007669"/>
    <property type="project" value="UniProtKB-KW"/>
</dbReference>
<dbReference type="InterPro" id="IPR003099">
    <property type="entry name" value="Prephen_DH"/>
</dbReference>
<dbReference type="InterPro" id="IPR046825">
    <property type="entry name" value="PDH_C"/>
</dbReference>
<evidence type="ECO:0000256" key="1">
    <source>
        <dbReference type="ARBA" id="ARBA00005067"/>
    </source>
</evidence>
<evidence type="ECO:0000256" key="10">
    <source>
        <dbReference type="SAM" id="Coils"/>
    </source>
</evidence>
<keyword evidence="13" id="KW-1185">Reference proteome</keyword>
<dbReference type="PANTHER" id="PTHR21363">
    <property type="entry name" value="PREPHENATE DEHYDROGENASE"/>
    <property type="match status" value="1"/>
</dbReference>
<feature type="domain" description="Prephenate/arogenate dehydrogenase" evidence="11">
    <location>
        <begin position="2"/>
        <end position="290"/>
    </location>
</feature>
<dbReference type="EMBL" id="NHMP01000001">
    <property type="protein sequence ID" value="OXE51041.1"/>
    <property type="molecule type" value="Genomic_DNA"/>
</dbReference>
<evidence type="ECO:0000256" key="6">
    <source>
        <dbReference type="ARBA" id="ARBA00023002"/>
    </source>
</evidence>
<dbReference type="GO" id="GO:0008977">
    <property type="term" value="F:prephenate dehydrogenase (NAD+) activity"/>
    <property type="evidence" value="ECO:0007669"/>
    <property type="project" value="UniProtKB-EC"/>
</dbReference>
<dbReference type="Pfam" id="PF02153">
    <property type="entry name" value="PDH_N"/>
    <property type="match status" value="1"/>
</dbReference>
<evidence type="ECO:0000256" key="7">
    <source>
        <dbReference type="ARBA" id="ARBA00023027"/>
    </source>
</evidence>
<comment type="caution">
    <text evidence="12">The sequence shown here is derived from an EMBL/GenBank/DDBJ whole genome shotgun (WGS) entry which is preliminary data.</text>
</comment>
<dbReference type="PROSITE" id="PS51176">
    <property type="entry name" value="PDH_ADH"/>
    <property type="match status" value="1"/>
</dbReference>
<evidence type="ECO:0000313" key="13">
    <source>
        <dbReference type="Proteomes" id="UP000214610"/>
    </source>
</evidence>
<comment type="pathway">
    <text evidence="1">Amino-acid biosynthesis; L-tyrosine biosynthesis; (4-hydroxyphenyl)pyruvate from prephenate (NAD(+) route): step 1/1.</text>
</comment>
<dbReference type="InterPro" id="IPR046826">
    <property type="entry name" value="PDH_N"/>
</dbReference>
<dbReference type="Proteomes" id="UP000214610">
    <property type="component" value="Unassembled WGS sequence"/>
</dbReference>
<dbReference type="SUPFAM" id="SSF48179">
    <property type="entry name" value="6-phosphogluconate dehydrogenase C-terminal domain-like"/>
    <property type="match status" value="1"/>
</dbReference>
<dbReference type="FunFam" id="1.10.3660.10:FF:000003">
    <property type="entry name" value="Prephenate dehydrogenase"/>
    <property type="match status" value="1"/>
</dbReference>
<comment type="catalytic activity">
    <reaction evidence="9">
        <text>prephenate + NAD(+) = 3-(4-hydroxyphenyl)pyruvate + CO2 + NADH</text>
        <dbReference type="Rhea" id="RHEA:13869"/>
        <dbReference type="ChEBI" id="CHEBI:16526"/>
        <dbReference type="ChEBI" id="CHEBI:29934"/>
        <dbReference type="ChEBI" id="CHEBI:36242"/>
        <dbReference type="ChEBI" id="CHEBI:57540"/>
        <dbReference type="ChEBI" id="CHEBI:57945"/>
        <dbReference type="EC" id="1.3.1.12"/>
    </reaction>
</comment>
<evidence type="ECO:0000256" key="8">
    <source>
        <dbReference type="ARBA" id="ARBA00023141"/>
    </source>
</evidence>
<sequence length="301" mass="32987">MTKMAVIGFGLIGGSMALSWKQARLVDEVIACGHREESLKLAKEMGAADSWTTSIPEAVKDADIVVVAVPVQAMEKVFSDLADYLKPDAVVTDVGSTRMTVIEAARKGLKEKFCQYAPGHPIAGGELPGVAYATKDLFNDKWVISTPTDEMDPEKVKFIEDAWTKAGAKIKVMSPELHDAIFASVSHLPHVLAYALVDMISKEKYAKEKLGMAGAGFRDFTRIAASSPAMWRDICLSNRTAISKELKRYRQGLEELQEAIENSDAQKLEACFENAMKNRRGLVFSASKQDLGKDDGRSKSH</sequence>
<name>A0A227KR87_9BURK</name>
<dbReference type="FunFam" id="3.40.50.720:FF:000208">
    <property type="entry name" value="Prephenate dehydrogenase"/>
    <property type="match status" value="1"/>
</dbReference>
<dbReference type="GO" id="GO:0070403">
    <property type="term" value="F:NAD+ binding"/>
    <property type="evidence" value="ECO:0007669"/>
    <property type="project" value="InterPro"/>
</dbReference>
<dbReference type="Gene3D" id="3.40.50.720">
    <property type="entry name" value="NAD(P)-binding Rossmann-like Domain"/>
    <property type="match status" value="1"/>
</dbReference>
<keyword evidence="6" id="KW-0560">Oxidoreductase</keyword>
<evidence type="ECO:0000313" key="12">
    <source>
        <dbReference type="EMBL" id="OXE51041.1"/>
    </source>
</evidence>
<dbReference type="SUPFAM" id="SSF51735">
    <property type="entry name" value="NAD(P)-binding Rossmann-fold domains"/>
    <property type="match status" value="1"/>
</dbReference>
<keyword evidence="7" id="KW-0520">NAD</keyword>
<proteinExistence type="inferred from homology"/>
<dbReference type="Pfam" id="PF20463">
    <property type="entry name" value="PDH_C"/>
    <property type="match status" value="1"/>
</dbReference>
<comment type="similarity">
    <text evidence="2">Belongs to the prephenate/arogenate dehydrogenase family.</text>
</comment>
<keyword evidence="4" id="KW-0827">Tyrosine biosynthesis</keyword>
<dbReference type="AlphaFoldDB" id="A0A227KR87"/>
<accession>A0A227KR87</accession>
<dbReference type="GeneID" id="78363241"/>
<evidence type="ECO:0000256" key="4">
    <source>
        <dbReference type="ARBA" id="ARBA00022498"/>
    </source>
</evidence>
<keyword evidence="8" id="KW-0057">Aromatic amino acid biosynthesis</keyword>
<dbReference type="PANTHER" id="PTHR21363:SF0">
    <property type="entry name" value="PREPHENATE DEHYDROGENASE [NADP(+)]"/>
    <property type="match status" value="1"/>
</dbReference>
<evidence type="ECO:0000259" key="11">
    <source>
        <dbReference type="PROSITE" id="PS51176"/>
    </source>
</evidence>
<dbReference type="InterPro" id="IPR008927">
    <property type="entry name" value="6-PGluconate_DH-like_C_sf"/>
</dbReference>
<dbReference type="EC" id="1.3.1.12" evidence="3"/>
<gene>
    <name evidence="12" type="ORF">ADH67_01725</name>
</gene>
<evidence type="ECO:0000256" key="5">
    <source>
        <dbReference type="ARBA" id="ARBA00022605"/>
    </source>
</evidence>
<evidence type="ECO:0000256" key="3">
    <source>
        <dbReference type="ARBA" id="ARBA00012068"/>
    </source>
</evidence>
<reference evidence="13" key="1">
    <citation type="submission" date="2017-05" db="EMBL/GenBank/DDBJ databases">
        <title>Improved OligoMM genomes.</title>
        <authorList>
            <person name="Garzetti D."/>
        </authorList>
    </citation>
    <scope>NUCLEOTIDE SEQUENCE [LARGE SCALE GENOMIC DNA]</scope>
    <source>
        <strain evidence="13">YL45</strain>
    </source>
</reference>
<evidence type="ECO:0000256" key="2">
    <source>
        <dbReference type="ARBA" id="ARBA00007964"/>
    </source>
</evidence>
<dbReference type="RefSeq" id="WP_066591061.1">
    <property type="nucleotide sequence ID" value="NZ_CAJTBZ010000021.1"/>
</dbReference>
<dbReference type="InterPro" id="IPR050812">
    <property type="entry name" value="Preph/Arog_dehydrog"/>
</dbReference>
<organism evidence="12 13">
    <name type="scientific">Turicimonas muris</name>
    <dbReference type="NCBI Taxonomy" id="1796652"/>
    <lineage>
        <taxon>Bacteria</taxon>
        <taxon>Pseudomonadati</taxon>
        <taxon>Pseudomonadota</taxon>
        <taxon>Betaproteobacteria</taxon>
        <taxon>Burkholderiales</taxon>
        <taxon>Sutterellaceae</taxon>
        <taxon>Turicimonas</taxon>
    </lineage>
</organism>
<dbReference type="InterPro" id="IPR036291">
    <property type="entry name" value="NAD(P)-bd_dom_sf"/>
</dbReference>
<keyword evidence="10" id="KW-0175">Coiled coil</keyword>